<accession>A0A6J6JEN3</accession>
<gene>
    <name evidence="2" type="ORF">UFOPK1561_00577</name>
    <name evidence="3" type="ORF">UFOPK2044_00616</name>
</gene>
<evidence type="ECO:0000313" key="3">
    <source>
        <dbReference type="EMBL" id="CAB4635084.1"/>
    </source>
</evidence>
<dbReference type="EMBL" id="CAEZVO010000078">
    <property type="protein sequence ID" value="CAB4635084.1"/>
    <property type="molecule type" value="Genomic_DNA"/>
</dbReference>
<feature type="compositionally biased region" description="Basic and acidic residues" evidence="1">
    <location>
        <begin position="8"/>
        <end position="18"/>
    </location>
</feature>
<protein>
    <submittedName>
        <fullName evidence="3">Unannotated protein</fullName>
    </submittedName>
</protein>
<name>A0A6J6JEN3_9ZZZZ</name>
<sequence length="102" mass="11815">MPRNNRPKRSERGKRQTEPEEIDFSALRMGIRREETRRGVSYTTQTSIGANADDDKAWVCPHCHLQITKGISHIVAWDTVRGVETRRHFHTACWKSFQGPLL</sequence>
<organism evidence="3">
    <name type="scientific">freshwater metagenome</name>
    <dbReference type="NCBI Taxonomy" id="449393"/>
    <lineage>
        <taxon>unclassified sequences</taxon>
        <taxon>metagenomes</taxon>
        <taxon>ecological metagenomes</taxon>
    </lineage>
</organism>
<proteinExistence type="predicted"/>
<dbReference type="EMBL" id="CAEZSZ010000056">
    <property type="protein sequence ID" value="CAB4555554.1"/>
    <property type="molecule type" value="Genomic_DNA"/>
</dbReference>
<reference evidence="3" key="1">
    <citation type="submission" date="2020-05" db="EMBL/GenBank/DDBJ databases">
        <authorList>
            <person name="Chiriac C."/>
            <person name="Salcher M."/>
            <person name="Ghai R."/>
            <person name="Kavagutti S V."/>
        </authorList>
    </citation>
    <scope>NUCLEOTIDE SEQUENCE</scope>
</reference>
<evidence type="ECO:0000256" key="1">
    <source>
        <dbReference type="SAM" id="MobiDB-lite"/>
    </source>
</evidence>
<evidence type="ECO:0000313" key="2">
    <source>
        <dbReference type="EMBL" id="CAB4555554.1"/>
    </source>
</evidence>
<dbReference type="AlphaFoldDB" id="A0A6J6JEN3"/>
<feature type="region of interest" description="Disordered" evidence="1">
    <location>
        <begin position="1"/>
        <end position="22"/>
    </location>
</feature>